<keyword evidence="3" id="KW-1185">Reference proteome</keyword>
<name>A0A4D6L4L5_VIGUN</name>
<organism evidence="2 3">
    <name type="scientific">Vigna unguiculata</name>
    <name type="common">Cowpea</name>
    <dbReference type="NCBI Taxonomy" id="3917"/>
    <lineage>
        <taxon>Eukaryota</taxon>
        <taxon>Viridiplantae</taxon>
        <taxon>Streptophyta</taxon>
        <taxon>Embryophyta</taxon>
        <taxon>Tracheophyta</taxon>
        <taxon>Spermatophyta</taxon>
        <taxon>Magnoliopsida</taxon>
        <taxon>eudicotyledons</taxon>
        <taxon>Gunneridae</taxon>
        <taxon>Pentapetalae</taxon>
        <taxon>rosids</taxon>
        <taxon>fabids</taxon>
        <taxon>Fabales</taxon>
        <taxon>Fabaceae</taxon>
        <taxon>Papilionoideae</taxon>
        <taxon>50 kb inversion clade</taxon>
        <taxon>NPAAA clade</taxon>
        <taxon>indigoferoid/millettioid clade</taxon>
        <taxon>Phaseoleae</taxon>
        <taxon>Vigna</taxon>
    </lineage>
</organism>
<dbReference type="AlphaFoldDB" id="A0A4D6L4L5"/>
<keyword evidence="1" id="KW-0472">Membrane</keyword>
<sequence length="199" mass="22191">MNLPAHGTTSPDPSVVSVLKQHTKQNRNNNISPGPVHTSLGEIVPNRLAVPAHRLAVPAHRQAPTPFQRHCFPVTAWRSTPYRQAPCNAGVSLVIPIAWRHQQTARRHNSNSLLLVLALKLVGFAILEYSRIDCTLVSSEFVSFQPYTFPRIAPVLSFIPLTMLIITPYQGTPFTIKIPQFRNIFNPPLIILVRPVGFN</sequence>
<protein>
    <submittedName>
        <fullName evidence="2">Uncharacterized protein</fullName>
    </submittedName>
</protein>
<keyword evidence="1" id="KW-0812">Transmembrane</keyword>
<dbReference type="EMBL" id="CP039346">
    <property type="protein sequence ID" value="QCD83364.1"/>
    <property type="molecule type" value="Genomic_DNA"/>
</dbReference>
<gene>
    <name evidence="2" type="ORF">DEO72_LG2g3708</name>
</gene>
<keyword evidence="1" id="KW-1133">Transmembrane helix</keyword>
<evidence type="ECO:0000313" key="2">
    <source>
        <dbReference type="EMBL" id="QCD83364.1"/>
    </source>
</evidence>
<dbReference type="Proteomes" id="UP000501690">
    <property type="component" value="Linkage Group LG2"/>
</dbReference>
<accession>A0A4D6L4L5</accession>
<feature type="transmembrane region" description="Helical" evidence="1">
    <location>
        <begin position="113"/>
        <end position="132"/>
    </location>
</feature>
<evidence type="ECO:0000313" key="3">
    <source>
        <dbReference type="Proteomes" id="UP000501690"/>
    </source>
</evidence>
<evidence type="ECO:0000256" key="1">
    <source>
        <dbReference type="SAM" id="Phobius"/>
    </source>
</evidence>
<feature type="transmembrane region" description="Helical" evidence="1">
    <location>
        <begin position="152"/>
        <end position="169"/>
    </location>
</feature>
<proteinExistence type="predicted"/>
<reference evidence="2 3" key="1">
    <citation type="submission" date="2019-04" db="EMBL/GenBank/DDBJ databases">
        <title>An improved genome assembly and genetic linkage map for asparagus bean, Vigna unguiculata ssp. sesquipedialis.</title>
        <authorList>
            <person name="Xia Q."/>
            <person name="Zhang R."/>
            <person name="Dong Y."/>
        </authorList>
    </citation>
    <scope>NUCLEOTIDE SEQUENCE [LARGE SCALE GENOMIC DNA]</scope>
    <source>
        <tissue evidence="2">Leaf</tissue>
    </source>
</reference>